<feature type="compositionally biased region" description="Low complexity" evidence="1">
    <location>
        <begin position="453"/>
        <end position="467"/>
    </location>
</feature>
<dbReference type="EMBL" id="LN649230">
    <property type="protein sequence ID" value="CEI61893.1"/>
    <property type="molecule type" value="Genomic_DNA"/>
</dbReference>
<feature type="compositionally biased region" description="Low complexity" evidence="1">
    <location>
        <begin position="478"/>
        <end position="495"/>
    </location>
</feature>
<feature type="region of interest" description="Disordered" evidence="1">
    <location>
        <begin position="307"/>
        <end position="348"/>
    </location>
</feature>
<feature type="region of interest" description="Disordered" evidence="1">
    <location>
        <begin position="364"/>
        <end position="389"/>
    </location>
</feature>
<protein>
    <submittedName>
        <fullName evidence="2">Uncharacterized protein</fullName>
    </submittedName>
</protein>
<feature type="region of interest" description="Disordered" evidence="1">
    <location>
        <begin position="202"/>
        <end position="224"/>
    </location>
</feature>
<proteinExistence type="predicted"/>
<accession>A0A2L2T2V6</accession>
<feature type="compositionally biased region" description="Basic and acidic residues" evidence="1">
    <location>
        <begin position="254"/>
        <end position="270"/>
    </location>
</feature>
<feature type="compositionally biased region" description="Gly residues" evidence="1">
    <location>
        <begin position="86"/>
        <end position="98"/>
    </location>
</feature>
<feature type="compositionally biased region" description="Low complexity" evidence="1">
    <location>
        <begin position="23"/>
        <end position="39"/>
    </location>
</feature>
<feature type="region of interest" description="Disordered" evidence="1">
    <location>
        <begin position="422"/>
        <end position="594"/>
    </location>
</feature>
<feature type="compositionally biased region" description="Polar residues" evidence="1">
    <location>
        <begin position="564"/>
        <end position="575"/>
    </location>
</feature>
<feature type="region of interest" description="Disordered" evidence="1">
    <location>
        <begin position="683"/>
        <end position="735"/>
    </location>
</feature>
<feature type="region of interest" description="Disordered" evidence="1">
    <location>
        <begin position="69"/>
        <end position="124"/>
    </location>
</feature>
<name>A0A2L2T2V6_9HYPO</name>
<feature type="region of interest" description="Disordered" evidence="1">
    <location>
        <begin position="241"/>
        <end position="288"/>
    </location>
</feature>
<dbReference type="STRING" id="56646.A0A2L2T2V6"/>
<feature type="compositionally biased region" description="Basic and acidic residues" evidence="1">
    <location>
        <begin position="535"/>
        <end position="544"/>
    </location>
</feature>
<feature type="compositionally biased region" description="Basic and acidic residues" evidence="1">
    <location>
        <begin position="499"/>
        <end position="514"/>
    </location>
</feature>
<keyword evidence="3" id="KW-1185">Reference proteome</keyword>
<feature type="region of interest" description="Disordered" evidence="1">
    <location>
        <begin position="23"/>
        <end position="56"/>
    </location>
</feature>
<feature type="region of interest" description="Disordered" evidence="1">
    <location>
        <begin position="773"/>
        <end position="829"/>
    </location>
</feature>
<feature type="compositionally biased region" description="Basic and acidic residues" evidence="1">
    <location>
        <begin position="432"/>
        <end position="448"/>
    </location>
</feature>
<feature type="compositionally biased region" description="Basic and acidic residues" evidence="1">
    <location>
        <begin position="576"/>
        <end position="594"/>
    </location>
</feature>
<feature type="compositionally biased region" description="Polar residues" evidence="1">
    <location>
        <begin position="339"/>
        <end position="348"/>
    </location>
</feature>
<feature type="compositionally biased region" description="Low complexity" evidence="1">
    <location>
        <begin position="776"/>
        <end position="829"/>
    </location>
</feature>
<evidence type="ECO:0000313" key="2">
    <source>
        <dbReference type="EMBL" id="CEI61893.1"/>
    </source>
</evidence>
<evidence type="ECO:0000256" key="1">
    <source>
        <dbReference type="SAM" id="MobiDB-lite"/>
    </source>
</evidence>
<evidence type="ECO:0000313" key="3">
    <source>
        <dbReference type="Proteomes" id="UP000245910"/>
    </source>
</evidence>
<feature type="compositionally biased region" description="Basic and acidic residues" evidence="1">
    <location>
        <begin position="700"/>
        <end position="714"/>
    </location>
</feature>
<sequence length="829" mass="84852">MGRNGSVVRNLVGRSNTGHIVARSSGVSTTASGSGVVTRISGRGHDSGKGGEGTGLLSSSVLRGLASVVVDDGDNGSSRRVDSGGSNEGAGDKLGAGDNGCDVLGDSDEVDGGLRSSRGGGRSRGIAVSTRAVATLNRSLVTGIDDGGSTRGDGVYMGLTDGGSDHARSIRGLSDIGSGSRGDLSVGASISGNISGGTVVAVGSSGSSRERSRARLSGNLASGSGISTRGRRKLVVVTTSGNRDTARVNGSEASTRDNLSEGLRTRDNSGKARSTGNDLGDTFRSGNDGCETLRAREVRGEAALGVRDDSGEALRTSDVRSETLRARNDGSETLRARNSDSLAGTKDSSNVAALGDGLVGDVTTGANRDFASRGSSRRRARFGSINGRSALSGRVGSVRNLSSGGSNWERTRASDIARTLGGSRVSGVGDLNRARSVRDNNGARELDRLGNTSGDSDGSVRASSSSSDHTGSRDGRAANEATLLEATDEATASTTGLLREGRLDTLGKTDRQVGDEVEETTGEVPLLVNSETEVAAERASDIDTSRSTAANLSRVVEEREPDTSTEASISTSLASETKDRDLETTRDSKLRTESETDLKIDTSTKLDISTDTDGESLGDKTFKRSVDNLLGEKVNVDVGIGRELDVDTSGEINGLATADDKINGNSSLDGSLQISIDLEARDGNTELGGSEEFDGLMDGSRSREIDLDVSRDTTEANTDVGGLEEVSTASETDVTSDLAAGEVETEVDSGGSLSLGRADTLEEDVVLPGIADAARSSSVPVGTSTGVPLNTTAEEALETAEATKSKSNTSTDTSTKASANTSTNTETAS</sequence>
<dbReference type="AlphaFoldDB" id="A0A2L2T2V6"/>
<organism evidence="2 3">
    <name type="scientific">Fusarium venenatum</name>
    <dbReference type="NCBI Taxonomy" id="56646"/>
    <lineage>
        <taxon>Eukaryota</taxon>
        <taxon>Fungi</taxon>
        <taxon>Dikarya</taxon>
        <taxon>Ascomycota</taxon>
        <taxon>Pezizomycotina</taxon>
        <taxon>Sordariomycetes</taxon>
        <taxon>Hypocreomycetidae</taxon>
        <taxon>Hypocreales</taxon>
        <taxon>Nectriaceae</taxon>
        <taxon>Fusarium</taxon>
    </lineage>
</organism>
<dbReference type="Proteomes" id="UP000245910">
    <property type="component" value="Chromosome II"/>
</dbReference>
<feature type="compositionally biased region" description="Basic and acidic residues" evidence="1">
    <location>
        <begin position="307"/>
        <end position="338"/>
    </location>
</feature>
<reference evidence="3" key="1">
    <citation type="submission" date="2014-10" db="EMBL/GenBank/DDBJ databases">
        <authorList>
            <person name="King R."/>
        </authorList>
    </citation>
    <scope>NUCLEOTIDE SEQUENCE [LARGE SCALE GENOMIC DNA]</scope>
    <source>
        <strain evidence="3">A3/5</strain>
    </source>
</reference>